<reference evidence="2" key="1">
    <citation type="journal article" date="2012" name="MBio">
        <title>Comparative genome analysis of Trichophyton rubrum and related dermatophytes reveals candidate genes involved in infection.</title>
        <authorList>
            <person name="Martinez D.A."/>
            <person name="Oliver B.G."/>
            <person name="Graeser Y."/>
            <person name="Goldberg J.M."/>
            <person name="Li W."/>
            <person name="Martinez-Rossi N.M."/>
            <person name="Monod M."/>
            <person name="Shelest E."/>
            <person name="Barton R.C."/>
            <person name="Birch E."/>
            <person name="Brakhage A.A."/>
            <person name="Chen Z."/>
            <person name="Gurr S.J."/>
            <person name="Heiman D."/>
            <person name="Heitman J."/>
            <person name="Kosti I."/>
            <person name="Rossi A."/>
            <person name="Saif S."/>
            <person name="Samalova M."/>
            <person name="Saunders C.W."/>
            <person name="Shea T."/>
            <person name="Summerbell R.C."/>
            <person name="Xu J."/>
            <person name="Young S."/>
            <person name="Zeng Q."/>
            <person name="Birren B.W."/>
            <person name="Cuomo C.A."/>
            <person name="White T.C."/>
        </authorList>
    </citation>
    <scope>NUCLEOTIDE SEQUENCE [LARGE SCALE GENOMIC DNA]</scope>
    <source>
        <strain evidence="2">ATCC MYA-4604 / CBS 118893</strain>
    </source>
</reference>
<evidence type="ECO:0000313" key="2">
    <source>
        <dbReference type="Proteomes" id="UP000002669"/>
    </source>
</evidence>
<sequence>MEVTVHQPKPANGATTSRIALGVTRGACHGECKGKISIPKRPFVHTVVPKARSNDPASQLTEAVRSIPGANYSSCGSVATRTRISYSYPTKDIKNQLLWRITHGVAAILPHDSVTLLREKVSTPKSYLALGPTIAALSTDNTPD</sequence>
<dbReference type="InParanoid" id="E4UVE7"/>
<gene>
    <name evidence="1" type="ORF">MGYG_09075</name>
</gene>
<proteinExistence type="predicted"/>
<keyword evidence="2" id="KW-1185">Reference proteome</keyword>
<name>E4UVE7_ARTGP</name>
<evidence type="ECO:0000313" key="1">
    <source>
        <dbReference type="EMBL" id="EFR02274.1"/>
    </source>
</evidence>
<dbReference type="GeneID" id="10027959"/>
<dbReference type="Proteomes" id="UP000002669">
    <property type="component" value="Unassembled WGS sequence"/>
</dbReference>
<dbReference type="EMBL" id="DS989825">
    <property type="protein sequence ID" value="EFR02274.1"/>
    <property type="molecule type" value="Genomic_DNA"/>
</dbReference>
<dbReference type="HOGENOM" id="CLU_1795989_0_0_1"/>
<protein>
    <submittedName>
        <fullName evidence="1">Uncharacterized protein</fullName>
    </submittedName>
</protein>
<dbReference type="VEuPathDB" id="FungiDB:MGYG_09075"/>
<dbReference type="RefSeq" id="XP_003172685.1">
    <property type="nucleotide sequence ID" value="XM_003172637.1"/>
</dbReference>
<accession>E4UVE7</accession>
<dbReference type="AlphaFoldDB" id="E4UVE7"/>
<organism evidence="2">
    <name type="scientific">Arthroderma gypseum (strain ATCC MYA-4604 / CBS 118893)</name>
    <name type="common">Microsporum gypseum</name>
    <dbReference type="NCBI Taxonomy" id="535722"/>
    <lineage>
        <taxon>Eukaryota</taxon>
        <taxon>Fungi</taxon>
        <taxon>Dikarya</taxon>
        <taxon>Ascomycota</taxon>
        <taxon>Pezizomycotina</taxon>
        <taxon>Eurotiomycetes</taxon>
        <taxon>Eurotiomycetidae</taxon>
        <taxon>Onygenales</taxon>
        <taxon>Arthrodermataceae</taxon>
        <taxon>Nannizzia</taxon>
    </lineage>
</organism>